<dbReference type="AlphaFoldDB" id="A0A848LHB3"/>
<gene>
    <name evidence="3" type="ORF">HG543_19995</name>
</gene>
<evidence type="ECO:0000256" key="1">
    <source>
        <dbReference type="SAM" id="MobiDB-lite"/>
    </source>
</evidence>
<accession>A0A848LHB3</accession>
<evidence type="ECO:0000313" key="3">
    <source>
        <dbReference type="EMBL" id="NMO17125.1"/>
    </source>
</evidence>
<protein>
    <recommendedName>
        <fullName evidence="5">Lipoprotein</fullName>
    </recommendedName>
</protein>
<feature type="signal peptide" evidence="2">
    <location>
        <begin position="1"/>
        <end position="24"/>
    </location>
</feature>
<dbReference type="Proteomes" id="UP000518300">
    <property type="component" value="Unassembled WGS sequence"/>
</dbReference>
<evidence type="ECO:0008006" key="5">
    <source>
        <dbReference type="Google" id="ProtNLM"/>
    </source>
</evidence>
<evidence type="ECO:0000313" key="4">
    <source>
        <dbReference type="Proteomes" id="UP000518300"/>
    </source>
</evidence>
<keyword evidence="4" id="KW-1185">Reference proteome</keyword>
<dbReference type="RefSeq" id="WP_169346408.1">
    <property type="nucleotide sequence ID" value="NZ_JABBJJ010000088.1"/>
</dbReference>
<feature type="region of interest" description="Disordered" evidence="1">
    <location>
        <begin position="84"/>
        <end position="105"/>
    </location>
</feature>
<sequence length="105" mass="10938">MTRKLVQGFLMAAALVVPSGNALAFCMEGDTMECMCPDGSWSLRYCINSRFGACECGGLREEDEGASVSKAEVAARQSPSEAEAALSCVDASKPEQAPAPASTRG</sequence>
<proteinExistence type="predicted"/>
<feature type="chain" id="PRO_5033004946" description="Lipoprotein" evidence="2">
    <location>
        <begin position="25"/>
        <end position="105"/>
    </location>
</feature>
<evidence type="ECO:0000256" key="2">
    <source>
        <dbReference type="SAM" id="SignalP"/>
    </source>
</evidence>
<comment type="caution">
    <text evidence="3">The sequence shown here is derived from an EMBL/GenBank/DDBJ whole genome shotgun (WGS) entry which is preliminary data.</text>
</comment>
<reference evidence="3 4" key="1">
    <citation type="submission" date="2020-04" db="EMBL/GenBank/DDBJ databases">
        <title>Draft genome of Pyxidicoccus fallax type strain.</title>
        <authorList>
            <person name="Whitworth D.E."/>
        </authorList>
    </citation>
    <scope>NUCLEOTIDE SEQUENCE [LARGE SCALE GENOMIC DNA]</scope>
    <source>
        <strain evidence="3 4">DSM 14698</strain>
    </source>
</reference>
<organism evidence="3 4">
    <name type="scientific">Pyxidicoccus fallax</name>
    <dbReference type="NCBI Taxonomy" id="394095"/>
    <lineage>
        <taxon>Bacteria</taxon>
        <taxon>Pseudomonadati</taxon>
        <taxon>Myxococcota</taxon>
        <taxon>Myxococcia</taxon>
        <taxon>Myxococcales</taxon>
        <taxon>Cystobacterineae</taxon>
        <taxon>Myxococcaceae</taxon>
        <taxon>Pyxidicoccus</taxon>
    </lineage>
</organism>
<name>A0A848LHB3_9BACT</name>
<dbReference type="EMBL" id="JABBJJ010000088">
    <property type="protein sequence ID" value="NMO17125.1"/>
    <property type="molecule type" value="Genomic_DNA"/>
</dbReference>
<keyword evidence="2" id="KW-0732">Signal</keyword>